<dbReference type="GO" id="GO:0071949">
    <property type="term" value="F:FAD binding"/>
    <property type="evidence" value="ECO:0007669"/>
    <property type="project" value="InterPro"/>
</dbReference>
<evidence type="ECO:0000256" key="14">
    <source>
        <dbReference type="ARBA" id="ARBA00023306"/>
    </source>
</evidence>
<dbReference type="KEGG" id="mik:FOE78_05705"/>
<feature type="domain" description="FAD-binding PCMH-type" evidence="18">
    <location>
        <begin position="39"/>
        <end position="238"/>
    </location>
</feature>
<comment type="function">
    <text evidence="2 17">Cell wall formation.</text>
</comment>
<evidence type="ECO:0000256" key="13">
    <source>
        <dbReference type="ARBA" id="ARBA00023002"/>
    </source>
</evidence>
<evidence type="ECO:0000313" key="19">
    <source>
        <dbReference type="EMBL" id="QDP95466.1"/>
    </source>
</evidence>
<keyword evidence="7 17" id="KW-0132">Cell division</keyword>
<evidence type="ECO:0000256" key="2">
    <source>
        <dbReference type="ARBA" id="ARBA00003921"/>
    </source>
</evidence>
<dbReference type="PROSITE" id="PS51387">
    <property type="entry name" value="FAD_PCMH"/>
    <property type="match status" value="1"/>
</dbReference>
<evidence type="ECO:0000256" key="17">
    <source>
        <dbReference type="HAMAP-Rule" id="MF_00037"/>
    </source>
</evidence>
<evidence type="ECO:0000256" key="5">
    <source>
        <dbReference type="ARBA" id="ARBA00010485"/>
    </source>
</evidence>
<feature type="active site" evidence="17">
    <location>
        <position position="187"/>
    </location>
</feature>
<dbReference type="GO" id="GO:0008360">
    <property type="term" value="P:regulation of cell shape"/>
    <property type="evidence" value="ECO:0007669"/>
    <property type="project" value="UniProtKB-KW"/>
</dbReference>
<dbReference type="Gene3D" id="3.90.78.10">
    <property type="entry name" value="UDP-N-acetylenolpyruvoylglucosamine reductase, C-terminal domain"/>
    <property type="match status" value="1"/>
</dbReference>
<evidence type="ECO:0000256" key="7">
    <source>
        <dbReference type="ARBA" id="ARBA00022618"/>
    </source>
</evidence>
<dbReference type="GO" id="GO:0008762">
    <property type="term" value="F:UDP-N-acetylmuramate dehydrogenase activity"/>
    <property type="evidence" value="ECO:0007669"/>
    <property type="project" value="UniProtKB-UniRule"/>
</dbReference>
<dbReference type="Proteomes" id="UP000319263">
    <property type="component" value="Chromosome"/>
</dbReference>
<dbReference type="UniPathway" id="UPA00219"/>
<dbReference type="EC" id="1.3.1.98" evidence="17"/>
<evidence type="ECO:0000256" key="4">
    <source>
        <dbReference type="ARBA" id="ARBA00004752"/>
    </source>
</evidence>
<keyword evidence="13 17" id="KW-0560">Oxidoreductase</keyword>
<evidence type="ECO:0000256" key="9">
    <source>
        <dbReference type="ARBA" id="ARBA00022827"/>
    </source>
</evidence>
<organism evidence="19 20">
    <name type="scientific">Microlunatus elymi</name>
    <dbReference type="NCBI Taxonomy" id="2596828"/>
    <lineage>
        <taxon>Bacteria</taxon>
        <taxon>Bacillati</taxon>
        <taxon>Actinomycetota</taxon>
        <taxon>Actinomycetes</taxon>
        <taxon>Propionibacteriales</taxon>
        <taxon>Propionibacteriaceae</taxon>
        <taxon>Microlunatus</taxon>
    </lineage>
</organism>
<dbReference type="SUPFAM" id="SSF56176">
    <property type="entry name" value="FAD-binding/transporter-associated domain-like"/>
    <property type="match status" value="1"/>
</dbReference>
<evidence type="ECO:0000256" key="8">
    <source>
        <dbReference type="ARBA" id="ARBA00022630"/>
    </source>
</evidence>
<evidence type="ECO:0000256" key="1">
    <source>
        <dbReference type="ARBA" id="ARBA00001974"/>
    </source>
</evidence>
<dbReference type="GO" id="GO:0005829">
    <property type="term" value="C:cytosol"/>
    <property type="evidence" value="ECO:0007669"/>
    <property type="project" value="TreeGrafter"/>
</dbReference>
<dbReference type="NCBIfam" id="NF000755">
    <property type="entry name" value="PRK00046.1"/>
    <property type="match status" value="1"/>
</dbReference>
<dbReference type="EMBL" id="CP041692">
    <property type="protein sequence ID" value="QDP95466.1"/>
    <property type="molecule type" value="Genomic_DNA"/>
</dbReference>
<evidence type="ECO:0000256" key="16">
    <source>
        <dbReference type="ARBA" id="ARBA00048914"/>
    </source>
</evidence>
<dbReference type="NCBIfam" id="NF010478">
    <property type="entry name" value="PRK13903.1"/>
    <property type="match status" value="1"/>
</dbReference>
<dbReference type="InterPro" id="IPR016166">
    <property type="entry name" value="FAD-bd_PCMH"/>
</dbReference>
<dbReference type="GO" id="GO:0071555">
    <property type="term" value="P:cell wall organization"/>
    <property type="evidence" value="ECO:0007669"/>
    <property type="project" value="UniProtKB-KW"/>
</dbReference>
<keyword evidence="15 17" id="KW-0961">Cell wall biogenesis/degradation</keyword>
<reference evidence="19 20" key="1">
    <citation type="submission" date="2019-07" db="EMBL/GenBank/DDBJ databases">
        <title>Microlunatus dokdonensis sp. nov. isolated from the rhizospheric soil of the wild plant Elymus tsukushiensis.</title>
        <authorList>
            <person name="Ghim S.-Y."/>
            <person name="Hwang Y.-J."/>
            <person name="Son J.-S."/>
            <person name="Shin J.-H."/>
        </authorList>
    </citation>
    <scope>NUCLEOTIDE SEQUENCE [LARGE SCALE GENOMIC DNA]</scope>
    <source>
        <strain evidence="19 20">KUDC0627</strain>
    </source>
</reference>
<comment type="cofactor">
    <cofactor evidence="1 17">
        <name>FAD</name>
        <dbReference type="ChEBI" id="CHEBI:57692"/>
    </cofactor>
</comment>
<keyword evidence="10 17" id="KW-0521">NADP</keyword>
<dbReference type="HAMAP" id="MF_00037">
    <property type="entry name" value="MurB"/>
    <property type="match status" value="1"/>
</dbReference>
<dbReference type="InterPro" id="IPR011601">
    <property type="entry name" value="MurB_C"/>
</dbReference>
<protein>
    <recommendedName>
        <fullName evidence="17">UDP-N-acetylenolpyruvoylglucosamine reductase</fullName>
        <ecNumber evidence="17">1.3.1.98</ecNumber>
    </recommendedName>
    <alternativeName>
        <fullName evidence="17">UDP-N-acetylmuramate dehydrogenase</fullName>
    </alternativeName>
</protein>
<evidence type="ECO:0000256" key="15">
    <source>
        <dbReference type="ARBA" id="ARBA00023316"/>
    </source>
</evidence>
<proteinExistence type="inferred from homology"/>
<dbReference type="PANTHER" id="PTHR21071:SF4">
    <property type="entry name" value="UDP-N-ACETYLENOLPYRUVOYLGLUCOSAMINE REDUCTASE"/>
    <property type="match status" value="1"/>
</dbReference>
<keyword evidence="8 17" id="KW-0285">Flavoprotein</keyword>
<feature type="active site" evidence="17">
    <location>
        <position position="359"/>
    </location>
</feature>
<gene>
    <name evidence="17" type="primary">murB</name>
    <name evidence="19" type="ORF">FOE78_05705</name>
</gene>
<dbReference type="SUPFAM" id="SSF56194">
    <property type="entry name" value="Uridine diphospho-N-Acetylenolpyruvylglucosamine reductase, MurB, C-terminal domain"/>
    <property type="match status" value="1"/>
</dbReference>
<dbReference type="InterPro" id="IPR016169">
    <property type="entry name" value="FAD-bd_PCMH_sub2"/>
</dbReference>
<name>A0A516PWA3_9ACTN</name>
<dbReference type="InterPro" id="IPR016167">
    <property type="entry name" value="FAD-bd_PCMH_sub1"/>
</dbReference>
<dbReference type="AlphaFoldDB" id="A0A516PWA3"/>
<evidence type="ECO:0000256" key="6">
    <source>
        <dbReference type="ARBA" id="ARBA00022490"/>
    </source>
</evidence>
<keyword evidence="12 17" id="KW-0573">Peptidoglycan synthesis</keyword>
<comment type="subcellular location">
    <subcellularLocation>
        <location evidence="3 17">Cytoplasm</location>
    </subcellularLocation>
</comment>
<dbReference type="NCBIfam" id="TIGR00179">
    <property type="entry name" value="murB"/>
    <property type="match status" value="1"/>
</dbReference>
<keyword evidence="11 17" id="KW-0133">Cell shape</keyword>
<evidence type="ECO:0000256" key="10">
    <source>
        <dbReference type="ARBA" id="ARBA00022857"/>
    </source>
</evidence>
<dbReference type="InterPro" id="IPR036635">
    <property type="entry name" value="MurB_C_sf"/>
</dbReference>
<feature type="active site" description="Proton donor" evidence="17">
    <location>
        <position position="265"/>
    </location>
</feature>
<dbReference type="OrthoDB" id="9804753at2"/>
<evidence type="ECO:0000256" key="11">
    <source>
        <dbReference type="ARBA" id="ARBA00022960"/>
    </source>
</evidence>
<dbReference type="Gene3D" id="3.30.465.10">
    <property type="match status" value="1"/>
</dbReference>
<evidence type="ECO:0000256" key="3">
    <source>
        <dbReference type="ARBA" id="ARBA00004496"/>
    </source>
</evidence>
<evidence type="ECO:0000313" key="20">
    <source>
        <dbReference type="Proteomes" id="UP000319263"/>
    </source>
</evidence>
<dbReference type="Pfam" id="PF02873">
    <property type="entry name" value="MurB_C"/>
    <property type="match status" value="1"/>
</dbReference>
<accession>A0A516PWA3</accession>
<comment type="pathway">
    <text evidence="4 17">Cell wall biogenesis; peptidoglycan biosynthesis.</text>
</comment>
<dbReference type="Pfam" id="PF01565">
    <property type="entry name" value="FAD_binding_4"/>
    <property type="match status" value="1"/>
</dbReference>
<keyword evidence="20" id="KW-1185">Reference proteome</keyword>
<dbReference type="GO" id="GO:0051301">
    <property type="term" value="P:cell division"/>
    <property type="evidence" value="ECO:0007669"/>
    <property type="project" value="UniProtKB-KW"/>
</dbReference>
<keyword evidence="14 17" id="KW-0131">Cell cycle</keyword>
<comment type="similarity">
    <text evidence="5 17">Belongs to the MurB family.</text>
</comment>
<dbReference type="GO" id="GO:0009252">
    <property type="term" value="P:peptidoglycan biosynthetic process"/>
    <property type="evidence" value="ECO:0007669"/>
    <property type="project" value="UniProtKB-UniRule"/>
</dbReference>
<sequence>MWRGEGARDGHRRGADRGTILTAPAATDVRLAGLTTLRVGGPAKKLITVDTEAELVQTVRDADTNGEPVLIIGGGSNLLIDDAGFDGTVIKINTRGRDADVSSCSGTTLTLAAGEPWDDLVAETVDQGWSGLEALSGIPGLVGATPIQNVGAYGAEISQVLAGVRTYDRKLAQQKTFAMADCGFGYRWSRFKAERDRYLILTVTLQLPLADLSAPIRYAQLAGALGVVVGTRVDAHAVREAVLELRRSKGMVLDVADHDTWSAGSFFTNPIISAETAAKLPEAAPRFGQPDGSIKTSAGWLIEHAGFKKGYGDPPATLSSKHTLALTNRGSATAADLIALAREIRAGVQDRFGIELVPEPNLINCEL</sequence>
<dbReference type="InterPro" id="IPR036318">
    <property type="entry name" value="FAD-bd_PCMH-like_sf"/>
</dbReference>
<dbReference type="InterPro" id="IPR006094">
    <property type="entry name" value="Oxid_FAD_bind_N"/>
</dbReference>
<evidence type="ECO:0000256" key="12">
    <source>
        <dbReference type="ARBA" id="ARBA00022984"/>
    </source>
</evidence>
<evidence type="ECO:0000259" key="18">
    <source>
        <dbReference type="PROSITE" id="PS51387"/>
    </source>
</evidence>
<dbReference type="InterPro" id="IPR003170">
    <property type="entry name" value="MurB"/>
</dbReference>
<keyword evidence="9 17" id="KW-0274">FAD</keyword>
<comment type="catalytic activity">
    <reaction evidence="16 17">
        <text>UDP-N-acetyl-alpha-D-muramate + NADP(+) = UDP-N-acetyl-3-O-(1-carboxyvinyl)-alpha-D-glucosamine + NADPH + H(+)</text>
        <dbReference type="Rhea" id="RHEA:12248"/>
        <dbReference type="ChEBI" id="CHEBI:15378"/>
        <dbReference type="ChEBI" id="CHEBI:57783"/>
        <dbReference type="ChEBI" id="CHEBI:58349"/>
        <dbReference type="ChEBI" id="CHEBI:68483"/>
        <dbReference type="ChEBI" id="CHEBI:70757"/>
        <dbReference type="EC" id="1.3.1.98"/>
    </reaction>
</comment>
<keyword evidence="6 17" id="KW-0963">Cytoplasm</keyword>
<dbReference type="Gene3D" id="3.30.43.10">
    <property type="entry name" value="Uridine Diphospho-n-acetylenolpyruvylglucosamine Reductase, domain 2"/>
    <property type="match status" value="1"/>
</dbReference>
<dbReference type="PANTHER" id="PTHR21071">
    <property type="entry name" value="UDP-N-ACETYLENOLPYRUVOYLGLUCOSAMINE REDUCTASE"/>
    <property type="match status" value="1"/>
</dbReference>